<evidence type="ECO:0000313" key="1">
    <source>
        <dbReference type="EMBL" id="HIU13191.1"/>
    </source>
</evidence>
<accession>A0A9D1HMK1</accession>
<protein>
    <submittedName>
        <fullName evidence="1">Uncharacterized protein</fullName>
    </submittedName>
</protein>
<gene>
    <name evidence="1" type="ORF">IAD15_03890</name>
</gene>
<comment type="caution">
    <text evidence="1">The sequence shown here is derived from an EMBL/GenBank/DDBJ whole genome shotgun (WGS) entry which is preliminary data.</text>
</comment>
<reference evidence="1" key="2">
    <citation type="journal article" date="2021" name="PeerJ">
        <title>Extensive microbial diversity within the chicken gut microbiome revealed by metagenomics and culture.</title>
        <authorList>
            <person name="Gilroy R."/>
            <person name="Ravi A."/>
            <person name="Getino M."/>
            <person name="Pursley I."/>
            <person name="Horton D.L."/>
            <person name="Alikhan N.F."/>
            <person name="Baker D."/>
            <person name="Gharbi K."/>
            <person name="Hall N."/>
            <person name="Watson M."/>
            <person name="Adriaenssens E.M."/>
            <person name="Foster-Nyarko E."/>
            <person name="Jarju S."/>
            <person name="Secka A."/>
            <person name="Antonio M."/>
            <person name="Oren A."/>
            <person name="Chaudhuri R.R."/>
            <person name="La Ragione R."/>
            <person name="Hildebrand F."/>
            <person name="Pallen M.J."/>
        </authorList>
    </citation>
    <scope>NUCLEOTIDE SEQUENCE</scope>
    <source>
        <strain evidence="1">CHK195-11698</strain>
    </source>
</reference>
<proteinExistence type="predicted"/>
<dbReference type="InterPro" id="IPR038619">
    <property type="entry name" value="MraZ_sf"/>
</dbReference>
<dbReference type="EMBL" id="DVMJ01000030">
    <property type="protein sequence ID" value="HIU13191.1"/>
    <property type="molecule type" value="Genomic_DNA"/>
</dbReference>
<sequence length="111" mass="12712">MSKVTLALYEAGWVSLPPDHALFTLQAPLYLCRHPEHHFVVATQSYLDGLLARLETLEKPVRQVIRRLILGSVAEIELKGNRFFLPGPYQQRIGERDHLLAVSHEDHIEFS</sequence>
<organism evidence="1 2">
    <name type="scientific">Candidatus Fimiplasma intestinipullorum</name>
    <dbReference type="NCBI Taxonomy" id="2840825"/>
    <lineage>
        <taxon>Bacteria</taxon>
        <taxon>Bacillati</taxon>
        <taxon>Bacillota</taxon>
        <taxon>Clostridia</taxon>
        <taxon>Eubacteriales</taxon>
        <taxon>Candidatus Fimiplasma</taxon>
    </lineage>
</organism>
<name>A0A9D1HMK1_9FIRM</name>
<dbReference type="Proteomes" id="UP000824175">
    <property type="component" value="Unassembled WGS sequence"/>
</dbReference>
<dbReference type="Gene3D" id="3.40.1550.20">
    <property type="entry name" value="Transcriptional regulator MraZ domain"/>
    <property type="match status" value="1"/>
</dbReference>
<dbReference type="AlphaFoldDB" id="A0A9D1HMK1"/>
<reference evidence="1" key="1">
    <citation type="submission" date="2020-10" db="EMBL/GenBank/DDBJ databases">
        <authorList>
            <person name="Gilroy R."/>
        </authorList>
    </citation>
    <scope>NUCLEOTIDE SEQUENCE</scope>
    <source>
        <strain evidence="1">CHK195-11698</strain>
    </source>
</reference>
<evidence type="ECO:0000313" key="2">
    <source>
        <dbReference type="Proteomes" id="UP000824175"/>
    </source>
</evidence>